<dbReference type="EMBL" id="VFPQ01000001">
    <property type="protein sequence ID" value="TQM75581.1"/>
    <property type="molecule type" value="Genomic_DNA"/>
</dbReference>
<organism evidence="1 2">
    <name type="scientific">Thermopolyspora flexuosa</name>
    <dbReference type="NCBI Taxonomy" id="103836"/>
    <lineage>
        <taxon>Bacteria</taxon>
        <taxon>Bacillati</taxon>
        <taxon>Actinomycetota</taxon>
        <taxon>Actinomycetes</taxon>
        <taxon>Streptosporangiales</taxon>
        <taxon>Streptosporangiaceae</taxon>
        <taxon>Thermopolyspora</taxon>
    </lineage>
</organism>
<dbReference type="InterPro" id="IPR053137">
    <property type="entry name" value="NLR-like"/>
</dbReference>
<dbReference type="PANTHER" id="PTHR46082:SF6">
    <property type="entry name" value="AAA+ ATPASE DOMAIN-CONTAINING PROTEIN-RELATED"/>
    <property type="match status" value="1"/>
</dbReference>
<sequence length="225" mass="25535">MLNTLSDDANPQLVVRNMLADLADTSLITFSKDGTTALMHRLVQRVLRERAAHHNELLSVIAQASALLDAFDNTLPDGPQLWKSRTDVEMLVEQTDTLYQHLPNDDALTEDLLRLRARCGRYLYELADLRRAIPLFERTLADRERILGPNHPDTLASRNNLAYAYRAAGDLKRAIPLYERTLADAERILGPDHPNTQAIRNNLAAARARASRCGWRHLLARRRSR</sequence>
<dbReference type="InterPro" id="IPR011990">
    <property type="entry name" value="TPR-like_helical_dom_sf"/>
</dbReference>
<dbReference type="Proteomes" id="UP000319213">
    <property type="component" value="Unassembled WGS sequence"/>
</dbReference>
<dbReference type="Gene3D" id="1.25.40.10">
    <property type="entry name" value="Tetratricopeptide repeat domain"/>
    <property type="match status" value="1"/>
</dbReference>
<comment type="caution">
    <text evidence="1">The sequence shown here is derived from an EMBL/GenBank/DDBJ whole genome shotgun (WGS) entry which is preliminary data.</text>
</comment>
<proteinExistence type="predicted"/>
<evidence type="ECO:0000313" key="1">
    <source>
        <dbReference type="EMBL" id="TQM75581.1"/>
    </source>
</evidence>
<name>A0A543IYG1_9ACTN</name>
<dbReference type="SUPFAM" id="SSF48452">
    <property type="entry name" value="TPR-like"/>
    <property type="match status" value="1"/>
</dbReference>
<reference evidence="1 2" key="1">
    <citation type="submission" date="2019-06" db="EMBL/GenBank/DDBJ databases">
        <title>Sequencing the genomes of 1000 actinobacteria strains.</title>
        <authorList>
            <person name="Klenk H.-P."/>
        </authorList>
    </citation>
    <scope>NUCLEOTIDE SEQUENCE [LARGE SCALE GENOMIC DNA]</scope>
    <source>
        <strain evidence="1 2">DSM 43186</strain>
    </source>
</reference>
<dbReference type="PANTHER" id="PTHR46082">
    <property type="entry name" value="ATP/GTP-BINDING PROTEIN-RELATED"/>
    <property type="match status" value="1"/>
</dbReference>
<dbReference type="OrthoDB" id="3885120at2"/>
<accession>A0A543IYG1</accession>
<dbReference type="AlphaFoldDB" id="A0A543IYG1"/>
<keyword evidence="2" id="KW-1185">Reference proteome</keyword>
<evidence type="ECO:0000313" key="2">
    <source>
        <dbReference type="Proteomes" id="UP000319213"/>
    </source>
</evidence>
<gene>
    <name evidence="1" type="ORF">FHX40_2293</name>
</gene>
<dbReference type="Pfam" id="PF13424">
    <property type="entry name" value="TPR_12"/>
    <property type="match status" value="1"/>
</dbReference>
<protein>
    <submittedName>
        <fullName evidence="1">Tetratricopeptide repeat protein</fullName>
    </submittedName>
</protein>
<dbReference type="RefSeq" id="WP_142259577.1">
    <property type="nucleotide sequence ID" value="NZ_BMPV01000001.1"/>
</dbReference>